<gene>
    <name evidence="1" type="ORF">CYMTET_42298</name>
</gene>
<evidence type="ECO:0000313" key="1">
    <source>
        <dbReference type="EMBL" id="KAK3248237.1"/>
    </source>
</evidence>
<keyword evidence="2" id="KW-1185">Reference proteome</keyword>
<name>A0AAE0C4F8_9CHLO</name>
<protein>
    <submittedName>
        <fullName evidence="1">Uncharacterized protein</fullName>
    </submittedName>
</protein>
<comment type="caution">
    <text evidence="1">The sequence shown here is derived from an EMBL/GenBank/DDBJ whole genome shotgun (WGS) entry which is preliminary data.</text>
</comment>
<reference evidence="1 2" key="1">
    <citation type="journal article" date="2015" name="Genome Biol. Evol.">
        <title>Comparative Genomics of a Bacterivorous Green Alga Reveals Evolutionary Causalities and Consequences of Phago-Mixotrophic Mode of Nutrition.</title>
        <authorList>
            <person name="Burns J.A."/>
            <person name="Paasch A."/>
            <person name="Narechania A."/>
            <person name="Kim E."/>
        </authorList>
    </citation>
    <scope>NUCLEOTIDE SEQUENCE [LARGE SCALE GENOMIC DNA]</scope>
    <source>
        <strain evidence="1 2">PLY_AMNH</strain>
    </source>
</reference>
<dbReference type="EMBL" id="LGRX02028293">
    <property type="protein sequence ID" value="KAK3248237.1"/>
    <property type="molecule type" value="Genomic_DNA"/>
</dbReference>
<evidence type="ECO:0000313" key="2">
    <source>
        <dbReference type="Proteomes" id="UP001190700"/>
    </source>
</evidence>
<organism evidence="1 2">
    <name type="scientific">Cymbomonas tetramitiformis</name>
    <dbReference type="NCBI Taxonomy" id="36881"/>
    <lineage>
        <taxon>Eukaryota</taxon>
        <taxon>Viridiplantae</taxon>
        <taxon>Chlorophyta</taxon>
        <taxon>Pyramimonadophyceae</taxon>
        <taxon>Pyramimonadales</taxon>
        <taxon>Pyramimonadaceae</taxon>
        <taxon>Cymbomonas</taxon>
    </lineage>
</organism>
<dbReference type="Proteomes" id="UP001190700">
    <property type="component" value="Unassembled WGS sequence"/>
</dbReference>
<proteinExistence type="predicted"/>
<accession>A0AAE0C4F8</accession>
<dbReference type="AlphaFoldDB" id="A0AAE0C4F8"/>
<sequence length="142" mass="16410">MTFMDTADGLCAPGVRYTEELFKWFRPGEEELEDGCRHGHKMSFVNKPPGYRRGNHPSCYDQTEVDLLRSVGKGVLEGPLHYEPWSVTPLGSIYQPEKDKFRNIWNTRVSRVNESMEPRRSMITWRTSSGSKGLLARRMVEN</sequence>